<evidence type="ECO:0008006" key="3">
    <source>
        <dbReference type="Google" id="ProtNLM"/>
    </source>
</evidence>
<proteinExistence type="predicted"/>
<accession>A0ABV2JK82</accession>
<evidence type="ECO:0000313" key="1">
    <source>
        <dbReference type="EMBL" id="MET3644336.1"/>
    </source>
</evidence>
<dbReference type="InterPro" id="IPR027879">
    <property type="entry name" value="DUF4649"/>
</dbReference>
<dbReference type="RefSeq" id="WP_253364388.1">
    <property type="nucleotide sequence ID" value="NZ_JALJXU010000003.1"/>
</dbReference>
<organism evidence="1 2">
    <name type="scientific">Streptococcus gallinaceus</name>
    <dbReference type="NCBI Taxonomy" id="165758"/>
    <lineage>
        <taxon>Bacteria</taxon>
        <taxon>Bacillati</taxon>
        <taxon>Bacillota</taxon>
        <taxon>Bacilli</taxon>
        <taxon>Lactobacillales</taxon>
        <taxon>Streptococcaceae</taxon>
        <taxon>Streptococcus</taxon>
    </lineage>
</organism>
<comment type="caution">
    <text evidence="1">The sequence shown here is derived from an EMBL/GenBank/DDBJ whole genome shotgun (WGS) entry which is preliminary data.</text>
</comment>
<reference evidence="1 2" key="1">
    <citation type="submission" date="2024-06" db="EMBL/GenBank/DDBJ databases">
        <title>Genomic Encyclopedia of Type Strains, Phase IV (KMG-IV): sequencing the most valuable type-strain genomes for metagenomic binning, comparative biology and taxonomic classification.</title>
        <authorList>
            <person name="Goeker M."/>
        </authorList>
    </citation>
    <scope>NUCLEOTIDE SEQUENCE [LARGE SCALE GENOMIC DNA]</scope>
    <source>
        <strain evidence="1 2">DSM 15349</strain>
    </source>
</reference>
<protein>
    <recommendedName>
        <fullName evidence="3">DUF4649 domain-containing protein</fullName>
    </recommendedName>
</protein>
<gene>
    <name evidence="1" type="ORF">ABID27_000960</name>
</gene>
<dbReference type="Gene3D" id="3.30.1490.390">
    <property type="match status" value="1"/>
</dbReference>
<evidence type="ECO:0000313" key="2">
    <source>
        <dbReference type="Proteomes" id="UP001549055"/>
    </source>
</evidence>
<keyword evidence="2" id="KW-1185">Reference proteome</keyword>
<dbReference type="Pfam" id="PF15507">
    <property type="entry name" value="DUF4649"/>
    <property type="match status" value="1"/>
</dbReference>
<dbReference type="Proteomes" id="UP001549055">
    <property type="component" value="Unassembled WGS sequence"/>
</dbReference>
<sequence length="71" mass="8176">MIELRYIDSYKQERIQTYEHFDDILLAFSGCVTVPDHLKVLSLTQDGKDLGYSGLIGDLYHFLQAIDPKNN</sequence>
<name>A0ABV2JK82_9STRE</name>
<dbReference type="EMBL" id="JBEPMK010000003">
    <property type="protein sequence ID" value="MET3644336.1"/>
    <property type="molecule type" value="Genomic_DNA"/>
</dbReference>
<dbReference type="CDD" id="cd13784">
    <property type="entry name" value="SP_1775_like"/>
    <property type="match status" value="1"/>
</dbReference>